<dbReference type="Proteomes" id="UP000054144">
    <property type="component" value="Unassembled WGS sequence"/>
</dbReference>
<proteinExistence type="predicted"/>
<organism evidence="2 3">
    <name type="scientific">Fistulina hepatica ATCC 64428</name>
    <dbReference type="NCBI Taxonomy" id="1128425"/>
    <lineage>
        <taxon>Eukaryota</taxon>
        <taxon>Fungi</taxon>
        <taxon>Dikarya</taxon>
        <taxon>Basidiomycota</taxon>
        <taxon>Agaricomycotina</taxon>
        <taxon>Agaricomycetes</taxon>
        <taxon>Agaricomycetidae</taxon>
        <taxon>Agaricales</taxon>
        <taxon>Fistulinaceae</taxon>
        <taxon>Fistulina</taxon>
    </lineage>
</organism>
<protein>
    <submittedName>
        <fullName evidence="2">Uncharacterized protein</fullName>
    </submittedName>
</protein>
<gene>
    <name evidence="2" type="ORF">FISHEDRAFT_43141</name>
</gene>
<dbReference type="EMBL" id="KN881832">
    <property type="protein sequence ID" value="KIY48583.1"/>
    <property type="molecule type" value="Genomic_DNA"/>
</dbReference>
<accession>A0A0D7ACK9</accession>
<feature type="region of interest" description="Disordered" evidence="1">
    <location>
        <begin position="1"/>
        <end position="151"/>
    </location>
</feature>
<evidence type="ECO:0000256" key="1">
    <source>
        <dbReference type="SAM" id="MobiDB-lite"/>
    </source>
</evidence>
<feature type="compositionally biased region" description="Low complexity" evidence="1">
    <location>
        <begin position="31"/>
        <end position="44"/>
    </location>
</feature>
<dbReference type="OrthoDB" id="3210574at2759"/>
<reference evidence="2 3" key="1">
    <citation type="journal article" date="2015" name="Fungal Genet. Biol.">
        <title>Evolution of novel wood decay mechanisms in Agaricales revealed by the genome sequences of Fistulina hepatica and Cylindrobasidium torrendii.</title>
        <authorList>
            <person name="Floudas D."/>
            <person name="Held B.W."/>
            <person name="Riley R."/>
            <person name="Nagy L.G."/>
            <person name="Koehler G."/>
            <person name="Ransdell A.S."/>
            <person name="Younus H."/>
            <person name="Chow J."/>
            <person name="Chiniquy J."/>
            <person name="Lipzen A."/>
            <person name="Tritt A."/>
            <person name="Sun H."/>
            <person name="Haridas S."/>
            <person name="LaButti K."/>
            <person name="Ohm R.A."/>
            <person name="Kues U."/>
            <person name="Blanchette R.A."/>
            <person name="Grigoriev I.V."/>
            <person name="Minto R.E."/>
            <person name="Hibbett D.S."/>
        </authorList>
    </citation>
    <scope>NUCLEOTIDE SEQUENCE [LARGE SCALE GENOMIC DNA]</scope>
    <source>
        <strain evidence="2 3">ATCC 64428</strain>
    </source>
</reference>
<keyword evidence="3" id="KW-1185">Reference proteome</keyword>
<sequence>MSDNITKPTPVDTEFAQPPAHHLHDSAEVLPGARGARAAPNYAADTMQQAPSSAFSPQAQEDSSRYSQGQGQNAYNTERPMDVQPTSAGGVAVGGRSDLPEGHASLGDKIIGKTQKVAGKYTHNPEMHEKGELRESGGKDAARGLARAPHD</sequence>
<evidence type="ECO:0000313" key="2">
    <source>
        <dbReference type="EMBL" id="KIY48583.1"/>
    </source>
</evidence>
<name>A0A0D7ACK9_9AGAR</name>
<feature type="compositionally biased region" description="Basic and acidic residues" evidence="1">
    <location>
        <begin position="123"/>
        <end position="151"/>
    </location>
</feature>
<feature type="compositionally biased region" description="Polar residues" evidence="1">
    <location>
        <begin position="46"/>
        <end position="76"/>
    </location>
</feature>
<evidence type="ECO:0000313" key="3">
    <source>
        <dbReference type="Proteomes" id="UP000054144"/>
    </source>
</evidence>
<dbReference type="AlphaFoldDB" id="A0A0D7ACK9"/>